<evidence type="ECO:0000313" key="1">
    <source>
        <dbReference type="EMBL" id="AFI91905.1"/>
    </source>
</evidence>
<dbReference type="Proteomes" id="UP000008044">
    <property type="component" value="Chromosome"/>
</dbReference>
<sequence length="142" mass="16291">MVMTNKESARWYYVSQGKSIFRIGRFGTDNDIIAFIYLRSYSIRCIFPTIESGCNLISLSQIRYVANTQIICGMAGIKRDTARIAGYLLSRVWGGFWYPAAKNINSRHISSSRCILFPPACDANYLRHSLTTVRWISPWILH</sequence>
<proteinExistence type="predicted"/>
<accession>A0A0H3I7F1</accession>
<organism evidence="1 2">
    <name type="scientific">Pectobacterium parmentieri</name>
    <dbReference type="NCBI Taxonomy" id="1905730"/>
    <lineage>
        <taxon>Bacteria</taxon>
        <taxon>Pseudomonadati</taxon>
        <taxon>Pseudomonadota</taxon>
        <taxon>Gammaproteobacteria</taxon>
        <taxon>Enterobacterales</taxon>
        <taxon>Pectobacteriaceae</taxon>
        <taxon>Pectobacterium</taxon>
    </lineage>
</organism>
<gene>
    <name evidence="1" type="ordered locus">W5S_3842</name>
</gene>
<evidence type="ECO:0000313" key="2">
    <source>
        <dbReference type="Proteomes" id="UP000008044"/>
    </source>
</evidence>
<protein>
    <submittedName>
        <fullName evidence="1">Uncharacterized protein</fullName>
    </submittedName>
</protein>
<name>A0A0H3I7F1_PECPM</name>
<dbReference type="KEGG" id="pec:W5S_3842"/>
<dbReference type="AlphaFoldDB" id="A0A0H3I7F1"/>
<dbReference type="HOGENOM" id="CLU_1813965_0_0_6"/>
<reference evidence="1 2" key="1">
    <citation type="journal article" date="2012" name="J. Bacteriol.">
        <title>Genome sequence of Pectobacterium sp. strain SCC3193.</title>
        <authorList>
            <person name="Koskinen J.P."/>
            <person name="Laine P."/>
            <person name="Niemi O."/>
            <person name="Nykyri J."/>
            <person name="Harjunpaa H."/>
            <person name="Auvinen P."/>
            <person name="Paulin L."/>
            <person name="Pirhonen M."/>
            <person name="Palva T."/>
            <person name="Holm L."/>
        </authorList>
    </citation>
    <scope>NUCLEOTIDE SEQUENCE [LARGE SCALE GENOMIC DNA]</scope>
    <source>
        <strain evidence="1 2">SCC3193</strain>
    </source>
</reference>
<dbReference type="EMBL" id="CP003415">
    <property type="protein sequence ID" value="AFI91905.1"/>
    <property type="molecule type" value="Genomic_DNA"/>
</dbReference>
<dbReference type="STRING" id="1905730.W5S_3842"/>